<dbReference type="AlphaFoldDB" id="A0A6A7B0X3"/>
<evidence type="ECO:0000256" key="6">
    <source>
        <dbReference type="ARBA" id="ARBA00023002"/>
    </source>
</evidence>
<feature type="domain" description="Glucose-methanol-choline oxidoreductase N-terminal" evidence="17">
    <location>
        <begin position="149"/>
        <end position="324"/>
    </location>
</feature>
<keyword evidence="3" id="KW-0153">Cholesterol metabolism</keyword>
<organism evidence="19 20">
    <name type="scientific">Plenodomus tracheiphilus IPT5</name>
    <dbReference type="NCBI Taxonomy" id="1408161"/>
    <lineage>
        <taxon>Eukaryota</taxon>
        <taxon>Fungi</taxon>
        <taxon>Dikarya</taxon>
        <taxon>Ascomycota</taxon>
        <taxon>Pezizomycotina</taxon>
        <taxon>Dothideomycetes</taxon>
        <taxon>Pleosporomycetidae</taxon>
        <taxon>Pleosporales</taxon>
        <taxon>Pleosporineae</taxon>
        <taxon>Leptosphaeriaceae</taxon>
        <taxon>Plenodomus</taxon>
    </lineage>
</organism>
<dbReference type="EC" id="5.3.3.1" evidence="11"/>
<comment type="pathway">
    <text evidence="12">Steroid metabolism; cholesterol degradation.</text>
</comment>
<name>A0A6A7B0X3_9PLEO</name>
<evidence type="ECO:0000259" key="17">
    <source>
        <dbReference type="Pfam" id="PF00732"/>
    </source>
</evidence>
<evidence type="ECO:0000256" key="1">
    <source>
        <dbReference type="ARBA" id="ARBA00001974"/>
    </source>
</evidence>
<keyword evidence="5" id="KW-0274">FAD</keyword>
<dbReference type="InterPro" id="IPR007867">
    <property type="entry name" value="GMC_OxRtase_C"/>
</dbReference>
<evidence type="ECO:0000256" key="12">
    <source>
        <dbReference type="ARBA" id="ARBA00049645"/>
    </source>
</evidence>
<dbReference type="PANTHER" id="PTHR47470:SF1">
    <property type="entry name" value="FAD-DEPENDENT OXIDOREDUCTASE 2 FAD BINDING DOMAIN-CONTAINING PROTEIN"/>
    <property type="match status" value="1"/>
</dbReference>
<evidence type="ECO:0000313" key="20">
    <source>
        <dbReference type="Proteomes" id="UP000799423"/>
    </source>
</evidence>
<dbReference type="Pfam" id="PF00732">
    <property type="entry name" value="GMC_oxred_N"/>
    <property type="match status" value="1"/>
</dbReference>
<evidence type="ECO:0000256" key="3">
    <source>
        <dbReference type="ARBA" id="ARBA00022548"/>
    </source>
</evidence>
<dbReference type="SUPFAM" id="SSF53474">
    <property type="entry name" value="alpha/beta-Hydrolases"/>
    <property type="match status" value="1"/>
</dbReference>
<dbReference type="EMBL" id="MU006320">
    <property type="protein sequence ID" value="KAF2848065.1"/>
    <property type="molecule type" value="Genomic_DNA"/>
</dbReference>
<proteinExistence type="inferred from homology"/>
<evidence type="ECO:0000256" key="11">
    <source>
        <dbReference type="ARBA" id="ARBA00038856"/>
    </source>
</evidence>
<dbReference type="EC" id="1.1.3.6" evidence="13"/>
<evidence type="ECO:0000256" key="14">
    <source>
        <dbReference type="ARBA" id="ARBA00049744"/>
    </source>
</evidence>
<evidence type="ECO:0000256" key="9">
    <source>
        <dbReference type="ARBA" id="ARBA00023221"/>
    </source>
</evidence>
<dbReference type="Pfam" id="PF05199">
    <property type="entry name" value="GMC_oxred_C"/>
    <property type="match status" value="1"/>
</dbReference>
<dbReference type="Gene3D" id="3.50.50.60">
    <property type="entry name" value="FAD/NAD(P)-binding domain"/>
    <property type="match status" value="3"/>
</dbReference>
<protein>
    <recommendedName>
        <fullName evidence="14">Cholesterol oxidase</fullName>
        <ecNumber evidence="13">1.1.3.6</ecNumber>
        <ecNumber evidence="11">5.3.3.1</ecNumber>
    </recommendedName>
    <alternativeName>
        <fullName evidence="15">Cholesterol isomerase</fullName>
    </alternativeName>
</protein>
<feature type="domain" description="Glucose-methanol-choline oxidoreductase C-terminal" evidence="18">
    <location>
        <begin position="513"/>
        <end position="575"/>
    </location>
</feature>
<dbReference type="PRINTS" id="PR00368">
    <property type="entry name" value="FADPNR"/>
</dbReference>
<dbReference type="InterPro" id="IPR029058">
    <property type="entry name" value="AB_hydrolase_fold"/>
</dbReference>
<evidence type="ECO:0000256" key="16">
    <source>
        <dbReference type="SAM" id="MobiDB-lite"/>
    </source>
</evidence>
<feature type="compositionally biased region" description="Polar residues" evidence="16">
    <location>
        <begin position="607"/>
        <end position="618"/>
    </location>
</feature>
<dbReference type="InterPro" id="IPR052542">
    <property type="entry name" value="Cholesterol_Oxidase"/>
</dbReference>
<dbReference type="OrthoDB" id="9974421at2759"/>
<dbReference type="GO" id="GO:0008203">
    <property type="term" value="P:cholesterol metabolic process"/>
    <property type="evidence" value="ECO:0007669"/>
    <property type="project" value="UniProtKB-KW"/>
</dbReference>
<dbReference type="InterPro" id="IPR036188">
    <property type="entry name" value="FAD/NAD-bd_sf"/>
</dbReference>
<keyword evidence="10" id="KW-0413">Isomerase</keyword>
<sequence>MMIGSVLSILQDLCDFMFIKHVIGLLRWILSPIWSKTQATPNVGASRDQQTNRTRPQLSLHAALMRPEYDIVVIGSGYGGGVAASRMARTGKSVCVLERGAELWPGEYPHTLKAALIEYHVRGRLLRKNVSMGKRSGLYHTTKGEGQDVFSGCGLGGTSLINAGVFLRADARVLKGKEWPDEISNNSDCMDQYYERAERMLGPSPYPSTAPKPQKLAIFEDQAAALDLKDRLYRPPLTTSFNAHVNHAVNDGSKNSILVTYIADAWNRGAEIFCGIDVQYIRKAEQGQGYLVYYENGGGKNATKKELVLLGAGVLGTTEVLLRSRSYGLSTSPLLGQRISGNGDLLAFAWNTNRAVNSIGRESPSDSKSERCGPVITGCIDLRDTEAASNVRYGYVIQDGAVPQALAPVFQTLINVPATTVEVPPGRRVDRTIAALRSWVLGPYCDSGSVQRTAVYLVMSHDDVEGRLEIDGNAVSLRWNGVGTERKGSTIKEVLSKATRSIHGSLVKAPHLTVHPLGGACMSNDGTGLGGVVSHRGQLYCGSEQELYSGIFCMDASVIPASLGVNPCATITALAERTCDLIIRERQWEVNDGVNGELNLNGKPQARGSTTQQQNKRSMQFHRPATTCSISFDEVLNGFLHIGTPASDLEVSKRIGKLASNAARLSITVNLYCSRASYEGLVTGSMTCGAISRDPLLITRGLVKFFTVDPDVSDAVNLVYDFDLLGTTGEVYHFHGYKRIDPSITLALLKTWRATTTLYTTITSSDGSTAAQGLLNLSLRGFTDEILSFRSTPKVTIKKHIFEQMAFMKFFAQNLARYEFSLFRPLLFNSKMGTINLYENPKPRHTWVTAEDGVRFPLKIWDPLPHVVPKLTPIVLIPGAAVNEQIFSLPTIPTNTIDYFTSRGYRCYIPILRFGIPEEAKKGWTVFDARIDVKAALQYIRDQEKGRKIYAIVHCLGSIAMASALLAGDADVTWLCGMTSSQVFTDLIYSRDNEYKARHGILLSAYRVS</sequence>
<keyword evidence="7" id="KW-0443">Lipid metabolism</keyword>
<evidence type="ECO:0000256" key="4">
    <source>
        <dbReference type="ARBA" id="ARBA00022630"/>
    </source>
</evidence>
<evidence type="ECO:0000313" key="19">
    <source>
        <dbReference type="EMBL" id="KAF2848065.1"/>
    </source>
</evidence>
<feature type="region of interest" description="Disordered" evidence="16">
    <location>
        <begin position="594"/>
        <end position="618"/>
    </location>
</feature>
<keyword evidence="6" id="KW-0560">Oxidoreductase</keyword>
<keyword evidence="4" id="KW-0285">Flavoprotein</keyword>
<dbReference type="PANTHER" id="PTHR47470">
    <property type="entry name" value="CHOLESTEROL OXIDASE"/>
    <property type="match status" value="1"/>
</dbReference>
<dbReference type="GO" id="GO:0016995">
    <property type="term" value="F:cholesterol oxidase activity"/>
    <property type="evidence" value="ECO:0007669"/>
    <property type="project" value="UniProtKB-EC"/>
</dbReference>
<evidence type="ECO:0000256" key="7">
    <source>
        <dbReference type="ARBA" id="ARBA00023098"/>
    </source>
</evidence>
<dbReference type="InterPro" id="IPR000172">
    <property type="entry name" value="GMC_OxRdtase_N"/>
</dbReference>
<dbReference type="SUPFAM" id="SSF51905">
    <property type="entry name" value="FAD/NAD(P)-binding domain"/>
    <property type="match status" value="1"/>
</dbReference>
<dbReference type="GO" id="GO:0050660">
    <property type="term" value="F:flavin adenine dinucleotide binding"/>
    <property type="evidence" value="ECO:0007669"/>
    <property type="project" value="InterPro"/>
</dbReference>
<evidence type="ECO:0000256" key="15">
    <source>
        <dbReference type="ARBA" id="ARBA00049778"/>
    </source>
</evidence>
<dbReference type="GO" id="GO:0004769">
    <property type="term" value="F:steroid Delta-isomerase activity"/>
    <property type="evidence" value="ECO:0007669"/>
    <property type="project" value="UniProtKB-EC"/>
</dbReference>
<evidence type="ECO:0000259" key="18">
    <source>
        <dbReference type="Pfam" id="PF05199"/>
    </source>
</evidence>
<evidence type="ECO:0000256" key="13">
    <source>
        <dbReference type="ARBA" id="ARBA00049723"/>
    </source>
</evidence>
<evidence type="ECO:0000256" key="8">
    <source>
        <dbReference type="ARBA" id="ARBA00023166"/>
    </source>
</evidence>
<reference evidence="19" key="1">
    <citation type="submission" date="2020-01" db="EMBL/GenBank/DDBJ databases">
        <authorList>
            <consortium name="DOE Joint Genome Institute"/>
            <person name="Haridas S."/>
            <person name="Albert R."/>
            <person name="Binder M."/>
            <person name="Bloem J."/>
            <person name="Labutti K."/>
            <person name="Salamov A."/>
            <person name="Andreopoulos B."/>
            <person name="Baker S.E."/>
            <person name="Barry K."/>
            <person name="Bills G."/>
            <person name="Bluhm B.H."/>
            <person name="Cannon C."/>
            <person name="Castanera R."/>
            <person name="Culley D.E."/>
            <person name="Daum C."/>
            <person name="Ezra D."/>
            <person name="Gonzalez J.B."/>
            <person name="Henrissat B."/>
            <person name="Kuo A."/>
            <person name="Liang C."/>
            <person name="Lipzen A."/>
            <person name="Lutzoni F."/>
            <person name="Magnuson J."/>
            <person name="Mondo S."/>
            <person name="Nolan M."/>
            <person name="Ohm R."/>
            <person name="Pangilinan J."/>
            <person name="Park H.-J."/>
            <person name="Ramirez L."/>
            <person name="Alfaro M."/>
            <person name="Sun H."/>
            <person name="Tritt A."/>
            <person name="Yoshinaga Y."/>
            <person name="Zwiers L.-H."/>
            <person name="Turgeon B.G."/>
            <person name="Goodwin S.B."/>
            <person name="Spatafora J.W."/>
            <person name="Crous P.W."/>
            <person name="Grigoriev I.V."/>
        </authorList>
    </citation>
    <scope>NUCLEOTIDE SEQUENCE</scope>
    <source>
        <strain evidence="19">IPT5</strain>
    </source>
</reference>
<comment type="similarity">
    <text evidence="2">Belongs to the GMC oxidoreductase family.</text>
</comment>
<comment type="cofactor">
    <cofactor evidence="1">
        <name>FAD</name>
        <dbReference type="ChEBI" id="CHEBI:57692"/>
    </cofactor>
</comment>
<dbReference type="Proteomes" id="UP000799423">
    <property type="component" value="Unassembled WGS sequence"/>
</dbReference>
<evidence type="ECO:0000256" key="10">
    <source>
        <dbReference type="ARBA" id="ARBA00023235"/>
    </source>
</evidence>
<keyword evidence="9" id="KW-0753">Steroid metabolism</keyword>
<accession>A0A6A7B0X3</accession>
<keyword evidence="20" id="KW-1185">Reference proteome</keyword>
<evidence type="ECO:0000256" key="2">
    <source>
        <dbReference type="ARBA" id="ARBA00010790"/>
    </source>
</evidence>
<gene>
    <name evidence="19" type="ORF">T440DRAFT_509662</name>
</gene>
<evidence type="ECO:0000256" key="5">
    <source>
        <dbReference type="ARBA" id="ARBA00022827"/>
    </source>
</evidence>
<keyword evidence="8" id="KW-1207">Sterol metabolism</keyword>
<dbReference type="Gene3D" id="3.40.50.1820">
    <property type="entry name" value="alpha/beta hydrolase"/>
    <property type="match status" value="1"/>
</dbReference>